<protein>
    <submittedName>
        <fullName evidence="2">Uncharacterized protein</fullName>
    </submittedName>
</protein>
<gene>
    <name evidence="2" type="ORF">AA314_00061</name>
</gene>
<proteinExistence type="predicted"/>
<feature type="region of interest" description="Disordered" evidence="1">
    <location>
        <begin position="18"/>
        <end position="37"/>
    </location>
</feature>
<evidence type="ECO:0000256" key="1">
    <source>
        <dbReference type="SAM" id="MobiDB-lite"/>
    </source>
</evidence>
<reference evidence="2 3" key="1">
    <citation type="submission" date="2015-05" db="EMBL/GenBank/DDBJ databases">
        <title>Genome assembly of Archangium gephyra DSM 2261.</title>
        <authorList>
            <person name="Sharma G."/>
            <person name="Subramanian S."/>
        </authorList>
    </citation>
    <scope>NUCLEOTIDE SEQUENCE [LARGE SCALE GENOMIC DNA]</scope>
    <source>
        <strain evidence="2 3">DSM 2261</strain>
    </source>
</reference>
<evidence type="ECO:0000313" key="2">
    <source>
        <dbReference type="EMBL" id="AKI98434.1"/>
    </source>
</evidence>
<sequence length="37" mass="3622">MGLDRHGLLTHEWLLGAGPGGSGAAGLLQTVDGPPLG</sequence>
<evidence type="ECO:0000313" key="3">
    <source>
        <dbReference type="Proteomes" id="UP000035579"/>
    </source>
</evidence>
<organism evidence="2 3">
    <name type="scientific">Archangium gephyra</name>
    <dbReference type="NCBI Taxonomy" id="48"/>
    <lineage>
        <taxon>Bacteria</taxon>
        <taxon>Pseudomonadati</taxon>
        <taxon>Myxococcota</taxon>
        <taxon>Myxococcia</taxon>
        <taxon>Myxococcales</taxon>
        <taxon>Cystobacterineae</taxon>
        <taxon>Archangiaceae</taxon>
        <taxon>Archangium</taxon>
    </lineage>
</organism>
<accession>A0AAC8PZW7</accession>
<dbReference type="Proteomes" id="UP000035579">
    <property type="component" value="Chromosome"/>
</dbReference>
<dbReference type="AlphaFoldDB" id="A0AAC8PZW7"/>
<dbReference type="EMBL" id="CP011509">
    <property type="protein sequence ID" value="AKI98434.1"/>
    <property type="molecule type" value="Genomic_DNA"/>
</dbReference>
<dbReference type="KEGG" id="age:AA314_00061"/>
<name>A0AAC8PZW7_9BACT</name>